<comment type="caution">
    <text evidence="1">The sequence shown here is derived from an EMBL/GenBank/DDBJ whole genome shotgun (WGS) entry which is preliminary data.</text>
</comment>
<keyword evidence="2" id="KW-1185">Reference proteome</keyword>
<gene>
    <name evidence="1" type="primary">g6345</name>
    <name evidence="1" type="ORF">NpPPO83_00006345</name>
</gene>
<evidence type="ECO:0000313" key="1">
    <source>
        <dbReference type="EMBL" id="GME23551.1"/>
    </source>
</evidence>
<dbReference type="Proteomes" id="UP001165186">
    <property type="component" value="Unassembled WGS sequence"/>
</dbReference>
<organism evidence="1 2">
    <name type="scientific">Neofusicoccum parvum</name>
    <dbReference type="NCBI Taxonomy" id="310453"/>
    <lineage>
        <taxon>Eukaryota</taxon>
        <taxon>Fungi</taxon>
        <taxon>Dikarya</taxon>
        <taxon>Ascomycota</taxon>
        <taxon>Pezizomycotina</taxon>
        <taxon>Dothideomycetes</taxon>
        <taxon>Dothideomycetes incertae sedis</taxon>
        <taxon>Botryosphaeriales</taxon>
        <taxon>Botryosphaeriaceae</taxon>
        <taxon>Neofusicoccum</taxon>
    </lineage>
</organism>
<reference evidence="1" key="1">
    <citation type="submission" date="2024-09" db="EMBL/GenBank/DDBJ databases">
        <title>Draft Genome Sequences of Neofusicoccum parvum.</title>
        <authorList>
            <person name="Ashida A."/>
            <person name="Camagna M."/>
            <person name="Tanaka A."/>
            <person name="Takemoto D."/>
        </authorList>
    </citation>
    <scope>NUCLEOTIDE SEQUENCE</scope>
    <source>
        <strain evidence="1">PPO83</strain>
    </source>
</reference>
<accession>A0ACB5RTT4</accession>
<protein>
    <submittedName>
        <fullName evidence="1">Nucleotide-binding alpha-beta plait</fullName>
    </submittedName>
</protein>
<evidence type="ECO:0000313" key="2">
    <source>
        <dbReference type="Proteomes" id="UP001165186"/>
    </source>
</evidence>
<sequence>MAPTKDKPVSFDQIIQRGREQQKREALANEILGSGRRKSAPGAQAAANNNTRKGAAAGGSLASRMGVTKRASSAVPKPSINNTRWGHDLHHVNNPRASRVAKLPRTQSTSRIETGSRLYQELRPEQSNGSYNQAASSKGASGISIRGAAQPSGWTVVASNFAPGTTAADIEAVMTPVGGEMMGCRLTSSNPTVIAEMQFVEKSGADNVIAMFNNRKADGRLLYVFMKESGPSPIMPNQRSGLQSSKTVDDREGMELDDDDMDRREPERTNRRADPEYQDGRYGFPDNAGRDNYRRDDRWDNRRSEGRLYSDNMRRNDRGYRR</sequence>
<name>A0ACB5RTT4_9PEZI</name>
<proteinExistence type="predicted"/>
<dbReference type="EMBL" id="BSXG01000007">
    <property type="protein sequence ID" value="GME23551.1"/>
    <property type="molecule type" value="Genomic_DNA"/>
</dbReference>